<organism evidence="1">
    <name type="scientific">Phytophthora nicotianae</name>
    <name type="common">Potato buckeye rot agent</name>
    <name type="synonym">Phytophthora parasitica</name>
    <dbReference type="NCBI Taxonomy" id="4792"/>
    <lineage>
        <taxon>Eukaryota</taxon>
        <taxon>Sar</taxon>
        <taxon>Stramenopiles</taxon>
        <taxon>Oomycota</taxon>
        <taxon>Peronosporomycetes</taxon>
        <taxon>Peronosporales</taxon>
        <taxon>Peronosporaceae</taxon>
        <taxon>Phytophthora</taxon>
    </lineage>
</organism>
<dbReference type="VEuPathDB" id="FungiDB:PPTG_21783"/>
<reference evidence="1" key="1">
    <citation type="submission" date="2013-11" db="EMBL/GenBank/DDBJ databases">
        <title>The Genome Sequence of Phytophthora parasitica CHvinca01.</title>
        <authorList>
            <consortium name="The Broad Institute Genomics Platform"/>
            <person name="Russ C."/>
            <person name="Tyler B."/>
            <person name="Panabieres F."/>
            <person name="Shan W."/>
            <person name="Tripathy S."/>
            <person name="Grunwald N."/>
            <person name="Machado M."/>
            <person name="Johnson C.S."/>
            <person name="Arredondo F."/>
            <person name="Hong C."/>
            <person name="Coffey M."/>
            <person name="Young S.K."/>
            <person name="Zeng Q."/>
            <person name="Gargeya S."/>
            <person name="Fitzgerald M."/>
            <person name="Abouelleil A."/>
            <person name="Alvarado L."/>
            <person name="Chapman S.B."/>
            <person name="Gainer-Dewar J."/>
            <person name="Goldberg J."/>
            <person name="Griggs A."/>
            <person name="Gujja S."/>
            <person name="Hansen M."/>
            <person name="Howarth C."/>
            <person name="Imamovic A."/>
            <person name="Ireland A."/>
            <person name="Larimer J."/>
            <person name="McCowan C."/>
            <person name="Murphy C."/>
            <person name="Pearson M."/>
            <person name="Poon T.W."/>
            <person name="Priest M."/>
            <person name="Roberts A."/>
            <person name="Saif S."/>
            <person name="Shea T."/>
            <person name="Sykes S."/>
            <person name="Wortman J."/>
            <person name="Nusbaum C."/>
            <person name="Birren B."/>
        </authorList>
    </citation>
    <scope>NUCLEOTIDE SEQUENCE [LARGE SCALE GENOMIC DNA]</scope>
    <source>
        <strain evidence="1">CHvinca01</strain>
    </source>
</reference>
<dbReference type="Proteomes" id="UP000054423">
    <property type="component" value="Unassembled WGS sequence"/>
</dbReference>
<sequence length="100" mass="11312">MPRICNQRKLCSVLTVTLIGYKRRSPREKPEPMVVTSRVCNMIVPLDADWITIGIYHDYDARHKPLMRAGGPVVSLQTGNWVGVMSSGKKCKMVTQRLAR</sequence>
<gene>
    <name evidence="1" type="ORF">L917_19761</name>
</gene>
<proteinExistence type="predicted"/>
<dbReference type="EMBL" id="KI682983">
    <property type="protein sequence ID" value="ETL79654.1"/>
    <property type="molecule type" value="Genomic_DNA"/>
</dbReference>
<evidence type="ECO:0000313" key="1">
    <source>
        <dbReference type="EMBL" id="ETL79654.1"/>
    </source>
</evidence>
<protein>
    <submittedName>
        <fullName evidence="1">Uncharacterized protein</fullName>
    </submittedName>
</protein>
<accession>W2K538</accession>
<dbReference type="AlphaFoldDB" id="W2K538"/>
<dbReference type="OrthoDB" id="10482388at2759"/>
<name>W2K538_PHYNI</name>